<evidence type="ECO:0000313" key="2">
    <source>
        <dbReference type="EMBL" id="CAL1598692.1"/>
    </source>
</evidence>
<reference evidence="2 3" key="1">
    <citation type="submission" date="2024-04" db="EMBL/GenBank/DDBJ databases">
        <authorList>
            <person name="Waldvogel A.-M."/>
            <person name="Schoenle A."/>
        </authorList>
    </citation>
    <scope>NUCLEOTIDE SEQUENCE [LARGE SCALE GENOMIC DNA]</scope>
</reference>
<evidence type="ECO:0000313" key="3">
    <source>
        <dbReference type="Proteomes" id="UP001497482"/>
    </source>
</evidence>
<dbReference type="EMBL" id="OZ035844">
    <property type="protein sequence ID" value="CAL1598692.1"/>
    <property type="molecule type" value="Genomic_DNA"/>
</dbReference>
<dbReference type="AlphaFoldDB" id="A0AAV2LH74"/>
<accession>A0AAV2LH74</accession>
<feature type="region of interest" description="Disordered" evidence="1">
    <location>
        <begin position="84"/>
        <end position="111"/>
    </location>
</feature>
<proteinExistence type="predicted"/>
<dbReference type="Proteomes" id="UP001497482">
    <property type="component" value="Chromosome 22"/>
</dbReference>
<feature type="compositionally biased region" description="Basic and acidic residues" evidence="1">
    <location>
        <begin position="96"/>
        <end position="111"/>
    </location>
</feature>
<organism evidence="2 3">
    <name type="scientific">Knipowitschia caucasica</name>
    <name type="common">Caucasian dwarf goby</name>
    <name type="synonym">Pomatoschistus caucasicus</name>
    <dbReference type="NCBI Taxonomy" id="637954"/>
    <lineage>
        <taxon>Eukaryota</taxon>
        <taxon>Metazoa</taxon>
        <taxon>Chordata</taxon>
        <taxon>Craniata</taxon>
        <taxon>Vertebrata</taxon>
        <taxon>Euteleostomi</taxon>
        <taxon>Actinopterygii</taxon>
        <taxon>Neopterygii</taxon>
        <taxon>Teleostei</taxon>
        <taxon>Neoteleostei</taxon>
        <taxon>Acanthomorphata</taxon>
        <taxon>Gobiaria</taxon>
        <taxon>Gobiiformes</taxon>
        <taxon>Gobioidei</taxon>
        <taxon>Gobiidae</taxon>
        <taxon>Gobiinae</taxon>
        <taxon>Knipowitschia</taxon>
    </lineage>
</organism>
<keyword evidence="3" id="KW-1185">Reference proteome</keyword>
<evidence type="ECO:0000256" key="1">
    <source>
        <dbReference type="SAM" id="MobiDB-lite"/>
    </source>
</evidence>
<gene>
    <name evidence="2" type="ORF">KC01_LOCUS27055</name>
</gene>
<sequence>MFSNTSSASHRTSSTDKTLFRGSFSWVVFCRFHRARVSHRSPPFPPIIHVSTAPLHPTPNSFLPPPTRSHLNHRIFFSSKDAAMVPGNPIRQTGAEGRRTGVERRGQSGSM</sequence>
<name>A0AAV2LH74_KNICA</name>
<protein>
    <submittedName>
        <fullName evidence="2">Uncharacterized protein</fullName>
    </submittedName>
</protein>